<keyword evidence="3" id="KW-1185">Reference proteome</keyword>
<evidence type="ECO:0000313" key="2">
    <source>
        <dbReference type="EMBL" id="KAK4186089.1"/>
    </source>
</evidence>
<feature type="compositionally biased region" description="Low complexity" evidence="1">
    <location>
        <begin position="91"/>
        <end position="102"/>
    </location>
</feature>
<dbReference type="PANTHER" id="PTHR37012:SF2">
    <property type="entry name" value="BZIP DOMAIN-CONTAINING PROTEIN-RELATED"/>
    <property type="match status" value="1"/>
</dbReference>
<dbReference type="InterPro" id="IPR021833">
    <property type="entry name" value="DUF3425"/>
</dbReference>
<dbReference type="Pfam" id="PF11905">
    <property type="entry name" value="DUF3425"/>
    <property type="match status" value="1"/>
</dbReference>
<dbReference type="AlphaFoldDB" id="A0AAN6WQB4"/>
<organism evidence="2 3">
    <name type="scientific">Podospora australis</name>
    <dbReference type="NCBI Taxonomy" id="1536484"/>
    <lineage>
        <taxon>Eukaryota</taxon>
        <taxon>Fungi</taxon>
        <taxon>Dikarya</taxon>
        <taxon>Ascomycota</taxon>
        <taxon>Pezizomycotina</taxon>
        <taxon>Sordariomycetes</taxon>
        <taxon>Sordariomycetidae</taxon>
        <taxon>Sordariales</taxon>
        <taxon>Podosporaceae</taxon>
        <taxon>Podospora</taxon>
    </lineage>
</organism>
<feature type="compositionally biased region" description="Low complexity" evidence="1">
    <location>
        <begin position="63"/>
        <end position="79"/>
    </location>
</feature>
<name>A0AAN6WQB4_9PEZI</name>
<feature type="non-terminal residue" evidence="2">
    <location>
        <position position="1"/>
    </location>
</feature>
<evidence type="ECO:0000256" key="1">
    <source>
        <dbReference type="SAM" id="MobiDB-lite"/>
    </source>
</evidence>
<protein>
    <submittedName>
        <fullName evidence="2">Uncharacterized protein</fullName>
    </submittedName>
</protein>
<evidence type="ECO:0000313" key="3">
    <source>
        <dbReference type="Proteomes" id="UP001302126"/>
    </source>
</evidence>
<dbReference type="PANTHER" id="PTHR37012">
    <property type="entry name" value="B-ZIP TRANSCRIPTION FACTOR (EUROFUNG)-RELATED"/>
    <property type="match status" value="1"/>
</dbReference>
<reference evidence="2" key="1">
    <citation type="journal article" date="2023" name="Mol. Phylogenet. Evol.">
        <title>Genome-scale phylogeny and comparative genomics of the fungal order Sordariales.</title>
        <authorList>
            <person name="Hensen N."/>
            <person name="Bonometti L."/>
            <person name="Westerberg I."/>
            <person name="Brannstrom I.O."/>
            <person name="Guillou S."/>
            <person name="Cros-Aarteil S."/>
            <person name="Calhoun S."/>
            <person name="Haridas S."/>
            <person name="Kuo A."/>
            <person name="Mondo S."/>
            <person name="Pangilinan J."/>
            <person name="Riley R."/>
            <person name="LaButti K."/>
            <person name="Andreopoulos B."/>
            <person name="Lipzen A."/>
            <person name="Chen C."/>
            <person name="Yan M."/>
            <person name="Daum C."/>
            <person name="Ng V."/>
            <person name="Clum A."/>
            <person name="Steindorff A."/>
            <person name="Ohm R.A."/>
            <person name="Martin F."/>
            <person name="Silar P."/>
            <person name="Natvig D.O."/>
            <person name="Lalanne C."/>
            <person name="Gautier V."/>
            <person name="Ament-Velasquez S.L."/>
            <person name="Kruys A."/>
            <person name="Hutchinson M.I."/>
            <person name="Powell A.J."/>
            <person name="Barry K."/>
            <person name="Miller A.N."/>
            <person name="Grigoriev I.V."/>
            <person name="Debuchy R."/>
            <person name="Gladieux P."/>
            <person name="Hiltunen Thoren M."/>
            <person name="Johannesson H."/>
        </authorList>
    </citation>
    <scope>NUCLEOTIDE SEQUENCE</scope>
    <source>
        <strain evidence="2">PSN309</strain>
    </source>
</reference>
<accession>A0AAN6WQB4</accession>
<comment type="caution">
    <text evidence="2">The sequence shown here is derived from an EMBL/GenBank/DDBJ whole genome shotgun (WGS) entry which is preliminary data.</text>
</comment>
<dbReference type="Proteomes" id="UP001302126">
    <property type="component" value="Unassembled WGS sequence"/>
</dbReference>
<feature type="compositionally biased region" description="Low complexity" evidence="1">
    <location>
        <begin position="112"/>
        <end position="123"/>
    </location>
</feature>
<feature type="region of interest" description="Disordered" evidence="1">
    <location>
        <begin position="474"/>
        <end position="508"/>
    </location>
</feature>
<feature type="region of interest" description="Disordered" evidence="1">
    <location>
        <begin position="56"/>
        <end position="137"/>
    </location>
</feature>
<gene>
    <name evidence="2" type="ORF">QBC35DRAFT_388071</name>
</gene>
<proteinExistence type="predicted"/>
<dbReference type="EMBL" id="MU864432">
    <property type="protein sequence ID" value="KAK4186089.1"/>
    <property type="molecule type" value="Genomic_DNA"/>
</dbReference>
<sequence length="508" mass="57036">IEQYEREIRELKSQQPYQELQAAIRQKEVVEAELAEVKSCLATIMAMVQPVLARPPGFAGHHPGPSLPVSQPQQQQQQPPLGPTSSFYPDSASGSAASPAASVGTTQGRWHSSASPIVPPASIDGQHQHHSHQEQSPQIGLLNNQRQRHDHLGHGLGGVGSDRLGLDFVLDPTQKLAQPSQDGSNMHGGINHEPPLHYRQDTSLMIPPPAPPSQPPPPLTLSSAVYTAHQSTTFSPSINHFHSHSHPNHTNTAIDTTSSPDFTTIHRNTPPTCPLDFLLLNTISTRRQLLVHHPPLSVLGPPYPSVASLLDPSMPSHPLSKVFTDILARFPLLSTLPERVGVLYLMFTLMRWQISPSVETWNRLPVWYRPSRLAREKEHPAWIDHIPFPEMREKIIREYEVGKFPFDNFFIPFTSTLCVNWPYEEVDEEEREEEEEEWTINPVFVRHLSRLESWTLGEEFERAHPGLVGTFRVRRGSWKPPPSSQTQGQEGQRQLGVIDRGQRRGRGE</sequence>
<reference evidence="2" key="2">
    <citation type="submission" date="2023-05" db="EMBL/GenBank/DDBJ databases">
        <authorList>
            <consortium name="Lawrence Berkeley National Laboratory"/>
            <person name="Steindorff A."/>
            <person name="Hensen N."/>
            <person name="Bonometti L."/>
            <person name="Westerberg I."/>
            <person name="Brannstrom I.O."/>
            <person name="Guillou S."/>
            <person name="Cros-Aarteil S."/>
            <person name="Calhoun S."/>
            <person name="Haridas S."/>
            <person name="Kuo A."/>
            <person name="Mondo S."/>
            <person name="Pangilinan J."/>
            <person name="Riley R."/>
            <person name="Labutti K."/>
            <person name="Andreopoulos B."/>
            <person name="Lipzen A."/>
            <person name="Chen C."/>
            <person name="Yanf M."/>
            <person name="Daum C."/>
            <person name="Ng V."/>
            <person name="Clum A."/>
            <person name="Ohm R."/>
            <person name="Martin F."/>
            <person name="Silar P."/>
            <person name="Natvig D."/>
            <person name="Lalanne C."/>
            <person name="Gautier V."/>
            <person name="Ament-Velasquez S.L."/>
            <person name="Kruys A."/>
            <person name="Hutchinson M.I."/>
            <person name="Powell A.J."/>
            <person name="Barry K."/>
            <person name="Miller A.N."/>
            <person name="Grigoriev I.V."/>
            <person name="Debuchy R."/>
            <person name="Gladieux P."/>
            <person name="Thoren M.H."/>
            <person name="Johannesson H."/>
        </authorList>
    </citation>
    <scope>NUCLEOTIDE SEQUENCE</scope>
    <source>
        <strain evidence="2">PSN309</strain>
    </source>
</reference>